<reference evidence="1" key="1">
    <citation type="submission" date="2023-04" db="EMBL/GenBank/DDBJ databases">
        <authorList>
            <person name="Vijverberg K."/>
            <person name="Xiong W."/>
            <person name="Schranz E."/>
        </authorList>
    </citation>
    <scope>NUCLEOTIDE SEQUENCE</scope>
</reference>
<accession>A0AA35Z0P3</accession>
<dbReference type="EMBL" id="OX465081">
    <property type="protein sequence ID" value="CAI9283778.1"/>
    <property type="molecule type" value="Genomic_DNA"/>
</dbReference>
<keyword evidence="2" id="KW-1185">Reference proteome</keyword>
<evidence type="ECO:0000313" key="1">
    <source>
        <dbReference type="EMBL" id="CAI9283778.1"/>
    </source>
</evidence>
<organism evidence="1 2">
    <name type="scientific">Lactuca saligna</name>
    <name type="common">Willowleaf lettuce</name>
    <dbReference type="NCBI Taxonomy" id="75948"/>
    <lineage>
        <taxon>Eukaryota</taxon>
        <taxon>Viridiplantae</taxon>
        <taxon>Streptophyta</taxon>
        <taxon>Embryophyta</taxon>
        <taxon>Tracheophyta</taxon>
        <taxon>Spermatophyta</taxon>
        <taxon>Magnoliopsida</taxon>
        <taxon>eudicotyledons</taxon>
        <taxon>Gunneridae</taxon>
        <taxon>Pentapetalae</taxon>
        <taxon>asterids</taxon>
        <taxon>campanulids</taxon>
        <taxon>Asterales</taxon>
        <taxon>Asteraceae</taxon>
        <taxon>Cichorioideae</taxon>
        <taxon>Cichorieae</taxon>
        <taxon>Lactucinae</taxon>
        <taxon>Lactuca</taxon>
    </lineage>
</organism>
<dbReference type="AlphaFoldDB" id="A0AA35Z0P3"/>
<proteinExistence type="predicted"/>
<sequence length="181" mass="18369">MAADLPRPTSSSTTTGGVAGIFDSNSYGGAGDGGNHNISSPISNRYGFIRLVLVVLVAHNVAGTTHLAAHGDGSGGQSLQITKSPAAAKLRRCNKNKGGGGLAVVEGQQQQSIQGDGHSFHWRLGCSGLDDSWATPMMAADLPRPTSSSTTTGGVAGIFDSNSYGGTGDGENHYISLPISN</sequence>
<dbReference type="Proteomes" id="UP001177003">
    <property type="component" value="Chromosome 5"/>
</dbReference>
<evidence type="ECO:0000313" key="2">
    <source>
        <dbReference type="Proteomes" id="UP001177003"/>
    </source>
</evidence>
<protein>
    <submittedName>
        <fullName evidence="1">Uncharacterized protein</fullName>
    </submittedName>
</protein>
<name>A0AA35Z0P3_LACSI</name>
<gene>
    <name evidence="1" type="ORF">LSALG_LOCUS23352</name>
</gene>